<dbReference type="GeneID" id="2901180"/>
<dbReference type="Pfam" id="PF06179">
    <property type="entry name" value="Med22"/>
    <property type="match status" value="1"/>
</dbReference>
<dbReference type="HOGENOM" id="CLU_153329_0_0_1"/>
<dbReference type="Gene3D" id="6.10.280.160">
    <property type="entry name" value="Mediator of RNA polymerase II transcription subunit 22"/>
    <property type="match status" value="1"/>
</dbReference>
<keyword evidence="4" id="KW-0804">Transcription</keyword>
<protein>
    <submittedName>
        <fullName evidence="6">DEHA2D14872p</fullName>
    </submittedName>
</protein>
<proteinExistence type="inferred from homology"/>
<evidence type="ECO:0000256" key="3">
    <source>
        <dbReference type="ARBA" id="ARBA00023015"/>
    </source>
</evidence>
<evidence type="ECO:0000313" key="7">
    <source>
        <dbReference type="Proteomes" id="UP000000599"/>
    </source>
</evidence>
<keyword evidence="3" id="KW-0805">Transcription regulation</keyword>
<evidence type="ECO:0000256" key="2">
    <source>
        <dbReference type="ARBA" id="ARBA00005942"/>
    </source>
</evidence>
<gene>
    <name evidence="6" type="ordered locus">DEHA2D14872g</name>
</gene>
<evidence type="ECO:0000313" key="6">
    <source>
        <dbReference type="EMBL" id="CAG87296.2"/>
    </source>
</evidence>
<dbReference type="GO" id="GO:0003712">
    <property type="term" value="F:transcription coregulator activity"/>
    <property type="evidence" value="ECO:0007669"/>
    <property type="project" value="InterPro"/>
</dbReference>
<name>Q6BRP3_DEBHA</name>
<keyword evidence="5" id="KW-0539">Nucleus</keyword>
<dbReference type="Proteomes" id="UP000000599">
    <property type="component" value="Chromosome D"/>
</dbReference>
<dbReference type="AlphaFoldDB" id="Q6BRP3"/>
<evidence type="ECO:0000256" key="4">
    <source>
        <dbReference type="ARBA" id="ARBA00023163"/>
    </source>
</evidence>
<sequence length="120" mass="13570">MQPKSIALLQKIDSNIEQILQKFQDIFEVAIIQDKSKELLSVESLTIESDALMIIRLCEDLLTITRTLKEAWCLGTVKVNPTDGLEEHQDTRAVFDKYNALTDKIAQFENMATLATDGIQ</sequence>
<dbReference type="OrthoDB" id="203279at2759"/>
<dbReference type="EMBL" id="CR382136">
    <property type="protein sequence ID" value="CAG87296.2"/>
    <property type="molecule type" value="Genomic_DNA"/>
</dbReference>
<accession>Q6BRP3</accession>
<dbReference type="KEGG" id="dha:DEHA2D14872g"/>
<dbReference type="GO" id="GO:0016592">
    <property type="term" value="C:mediator complex"/>
    <property type="evidence" value="ECO:0007669"/>
    <property type="project" value="InterPro"/>
</dbReference>
<keyword evidence="7" id="KW-1185">Reference proteome</keyword>
<dbReference type="STRING" id="284592.Q6BRP3"/>
<evidence type="ECO:0000256" key="1">
    <source>
        <dbReference type="ARBA" id="ARBA00004123"/>
    </source>
</evidence>
<dbReference type="eggNOG" id="ENOG502SD63">
    <property type="taxonomic scope" value="Eukaryota"/>
</dbReference>
<reference evidence="6 7" key="1">
    <citation type="journal article" date="2004" name="Nature">
        <title>Genome evolution in yeasts.</title>
        <authorList>
            <consortium name="Genolevures"/>
            <person name="Dujon B."/>
            <person name="Sherman D."/>
            <person name="Fischer G."/>
            <person name="Durrens P."/>
            <person name="Casaregola S."/>
            <person name="Lafontaine I."/>
            <person name="de Montigny J."/>
            <person name="Marck C."/>
            <person name="Neuveglise C."/>
            <person name="Talla E."/>
            <person name="Goffard N."/>
            <person name="Frangeul L."/>
            <person name="Aigle M."/>
            <person name="Anthouard V."/>
            <person name="Babour A."/>
            <person name="Barbe V."/>
            <person name="Barnay S."/>
            <person name="Blanchin S."/>
            <person name="Beckerich J.M."/>
            <person name="Beyne E."/>
            <person name="Bleykasten C."/>
            <person name="Boisrame A."/>
            <person name="Boyer J."/>
            <person name="Cattolico L."/>
            <person name="Confanioleri F."/>
            <person name="de Daruvar A."/>
            <person name="Despons L."/>
            <person name="Fabre E."/>
            <person name="Fairhead C."/>
            <person name="Ferry-Dumazet H."/>
            <person name="Groppi A."/>
            <person name="Hantraye F."/>
            <person name="Hennequin C."/>
            <person name="Jauniaux N."/>
            <person name="Joyet P."/>
            <person name="Kachouri R."/>
            <person name="Kerrest A."/>
            <person name="Koszul R."/>
            <person name="Lemaire M."/>
            <person name="Lesur I."/>
            <person name="Ma L."/>
            <person name="Muller H."/>
            <person name="Nicaud J.M."/>
            <person name="Nikolski M."/>
            <person name="Oztas S."/>
            <person name="Ozier-Kalogeropoulos O."/>
            <person name="Pellenz S."/>
            <person name="Potier S."/>
            <person name="Richard G.F."/>
            <person name="Straub M.L."/>
            <person name="Suleau A."/>
            <person name="Swennene D."/>
            <person name="Tekaia F."/>
            <person name="Wesolowski-Louvel M."/>
            <person name="Westhof E."/>
            <person name="Wirth B."/>
            <person name="Zeniou-Meyer M."/>
            <person name="Zivanovic I."/>
            <person name="Bolotin-Fukuhara M."/>
            <person name="Thierry A."/>
            <person name="Bouchier C."/>
            <person name="Caudron B."/>
            <person name="Scarpelli C."/>
            <person name="Gaillardin C."/>
            <person name="Weissenbach J."/>
            <person name="Wincker P."/>
            <person name="Souciet J.L."/>
        </authorList>
    </citation>
    <scope>NUCLEOTIDE SEQUENCE [LARGE SCALE GENOMIC DNA]</scope>
    <source>
        <strain evidence="7">ATCC 36239 / CBS 767 / BCRC 21394 / JCM 1990 / NBRC 0083 / IGC 2968</strain>
    </source>
</reference>
<organism evidence="6 7">
    <name type="scientific">Debaryomyces hansenii (strain ATCC 36239 / CBS 767 / BCRC 21394 / JCM 1990 / NBRC 0083 / IGC 2968)</name>
    <name type="common">Yeast</name>
    <name type="synonym">Torulaspora hansenii</name>
    <dbReference type="NCBI Taxonomy" id="284592"/>
    <lineage>
        <taxon>Eukaryota</taxon>
        <taxon>Fungi</taxon>
        <taxon>Dikarya</taxon>
        <taxon>Ascomycota</taxon>
        <taxon>Saccharomycotina</taxon>
        <taxon>Pichiomycetes</taxon>
        <taxon>Debaryomycetaceae</taxon>
        <taxon>Debaryomyces</taxon>
    </lineage>
</organism>
<dbReference type="InterPro" id="IPR009332">
    <property type="entry name" value="Med22"/>
</dbReference>
<dbReference type="GO" id="GO:0006357">
    <property type="term" value="P:regulation of transcription by RNA polymerase II"/>
    <property type="evidence" value="ECO:0007669"/>
    <property type="project" value="InterPro"/>
</dbReference>
<comment type="similarity">
    <text evidence="2">Belongs to the Mediator complex subunit 22 family.</text>
</comment>
<dbReference type="InParanoid" id="Q6BRP3"/>
<comment type="subcellular location">
    <subcellularLocation>
        <location evidence="1">Nucleus</location>
    </subcellularLocation>
</comment>
<dbReference type="RefSeq" id="XP_459127.2">
    <property type="nucleotide sequence ID" value="XM_459127.2"/>
</dbReference>
<dbReference type="PANTHER" id="PTHR12434:SF6">
    <property type="entry name" value="MEDIATOR OF RNA POLYMERASE II TRANSCRIPTION SUBUNIT 22"/>
    <property type="match status" value="1"/>
</dbReference>
<dbReference type="VEuPathDB" id="FungiDB:DEHA2D14872g"/>
<dbReference type="PANTHER" id="PTHR12434">
    <property type="entry name" value="MEDIATOR OF RNA POLYMERASE II TRANSCRIPTION SUBUNIT 22"/>
    <property type="match status" value="1"/>
</dbReference>
<dbReference type="OMA" id="HNRINAN"/>
<evidence type="ECO:0000256" key="5">
    <source>
        <dbReference type="ARBA" id="ARBA00023242"/>
    </source>
</evidence>